<evidence type="ECO:0000313" key="1">
    <source>
        <dbReference type="EMBL" id="GAI11356.1"/>
    </source>
</evidence>
<accession>X1LZW0</accession>
<feature type="non-terminal residue" evidence="1">
    <location>
        <position position="52"/>
    </location>
</feature>
<dbReference type="EMBL" id="BARV01010366">
    <property type="protein sequence ID" value="GAI11356.1"/>
    <property type="molecule type" value="Genomic_DNA"/>
</dbReference>
<sequence>MERLAVKVSHAVIADSREIKDYLEESYNAKNVVYISYGARELLNSDKGRIQA</sequence>
<reference evidence="1" key="1">
    <citation type="journal article" date="2014" name="Front. Microbiol.">
        <title>High frequency of phylogenetically diverse reductive dehalogenase-homologous genes in deep subseafloor sedimentary metagenomes.</title>
        <authorList>
            <person name="Kawai M."/>
            <person name="Futagami T."/>
            <person name="Toyoda A."/>
            <person name="Takaki Y."/>
            <person name="Nishi S."/>
            <person name="Hori S."/>
            <person name="Arai W."/>
            <person name="Tsubouchi T."/>
            <person name="Morono Y."/>
            <person name="Uchiyama I."/>
            <person name="Ito T."/>
            <person name="Fujiyama A."/>
            <person name="Inagaki F."/>
            <person name="Takami H."/>
        </authorList>
    </citation>
    <scope>NUCLEOTIDE SEQUENCE</scope>
    <source>
        <strain evidence="1">Expedition CK06-06</strain>
    </source>
</reference>
<name>X1LZW0_9ZZZZ</name>
<dbReference type="AlphaFoldDB" id="X1LZW0"/>
<protein>
    <submittedName>
        <fullName evidence="1">Uncharacterized protein</fullName>
    </submittedName>
</protein>
<organism evidence="1">
    <name type="scientific">marine sediment metagenome</name>
    <dbReference type="NCBI Taxonomy" id="412755"/>
    <lineage>
        <taxon>unclassified sequences</taxon>
        <taxon>metagenomes</taxon>
        <taxon>ecological metagenomes</taxon>
    </lineage>
</organism>
<proteinExistence type="predicted"/>
<comment type="caution">
    <text evidence="1">The sequence shown here is derived from an EMBL/GenBank/DDBJ whole genome shotgun (WGS) entry which is preliminary data.</text>
</comment>
<gene>
    <name evidence="1" type="ORF">S06H3_20085</name>
</gene>